<protein>
    <recommendedName>
        <fullName evidence="3">DUF4149 domain-containing protein</fullName>
    </recommendedName>
</protein>
<accession>B3EQ03</accession>
<feature type="transmembrane region" description="Helical" evidence="1">
    <location>
        <begin position="99"/>
        <end position="122"/>
    </location>
</feature>
<feature type="transmembrane region" description="Helical" evidence="1">
    <location>
        <begin position="12"/>
        <end position="30"/>
    </location>
</feature>
<dbReference type="EMBL" id="CP001101">
    <property type="protein sequence ID" value="ACE03935.1"/>
    <property type="molecule type" value="Genomic_DNA"/>
</dbReference>
<dbReference type="STRING" id="331678.Cphamn1_0992"/>
<proteinExistence type="predicted"/>
<feature type="transmembrane region" description="Helical" evidence="1">
    <location>
        <begin position="42"/>
        <end position="60"/>
    </location>
</feature>
<evidence type="ECO:0008006" key="3">
    <source>
        <dbReference type="Google" id="ProtNLM"/>
    </source>
</evidence>
<keyword evidence="1" id="KW-0472">Membrane</keyword>
<evidence type="ECO:0000313" key="2">
    <source>
        <dbReference type="EMBL" id="ACE03935.1"/>
    </source>
</evidence>
<keyword evidence="1" id="KW-1133">Transmembrane helix</keyword>
<sequence length="180" mass="20561">MLDSLLIRRALPLLVSFTMLVVLALLSDYLLHVAGLVWVGRYLGITGTLFLLFSFIYSARKKKIVRSGPIKTFLMLHCRGGWIGTLMLLVHSGVHFNAILPWSATVLMLIVTGSGHVGQYIYRKARDEMKRKSGDEKLYWDSLTVKALGKWRKVHMPLVSLFLGLALLHILSIFFFWNWK</sequence>
<dbReference type="AlphaFoldDB" id="B3EQ03"/>
<reference evidence="2" key="1">
    <citation type="submission" date="2008-06" db="EMBL/GenBank/DDBJ databases">
        <title>Complete sequence of Chlorobium phaeobacteroides BS1.</title>
        <authorList>
            <consortium name="US DOE Joint Genome Institute"/>
            <person name="Lucas S."/>
            <person name="Copeland A."/>
            <person name="Lapidus A."/>
            <person name="Glavina del Rio T."/>
            <person name="Dalin E."/>
            <person name="Tice H."/>
            <person name="Bruce D."/>
            <person name="Goodwin L."/>
            <person name="Pitluck S."/>
            <person name="Schmutz J."/>
            <person name="Larimer F."/>
            <person name="Land M."/>
            <person name="Hauser L."/>
            <person name="Kyrpides N."/>
            <person name="Ovchinnikova G."/>
            <person name="Li T."/>
            <person name="Liu Z."/>
            <person name="Zhao F."/>
            <person name="Overmann J."/>
            <person name="Bryant D.A."/>
            <person name="Richardson P."/>
        </authorList>
    </citation>
    <scope>NUCLEOTIDE SEQUENCE [LARGE SCALE GENOMIC DNA]</scope>
    <source>
        <strain evidence="2">BS1</strain>
    </source>
</reference>
<organism evidence="2">
    <name type="scientific">Chlorobium phaeobacteroides (strain BS1)</name>
    <dbReference type="NCBI Taxonomy" id="331678"/>
    <lineage>
        <taxon>Bacteria</taxon>
        <taxon>Pseudomonadati</taxon>
        <taxon>Chlorobiota</taxon>
        <taxon>Chlorobiia</taxon>
        <taxon>Chlorobiales</taxon>
        <taxon>Chlorobiaceae</taxon>
        <taxon>Chlorobium/Pelodictyon group</taxon>
        <taxon>Chlorobium</taxon>
    </lineage>
</organism>
<gene>
    <name evidence="2" type="ordered locus">Cphamn1_0992</name>
</gene>
<dbReference type="OrthoDB" id="5763267at2"/>
<keyword evidence="1" id="KW-0812">Transmembrane</keyword>
<dbReference type="HOGENOM" id="CLU_1493665_0_0_10"/>
<feature type="transmembrane region" description="Helical" evidence="1">
    <location>
        <begin position="158"/>
        <end position="177"/>
    </location>
</feature>
<feature type="transmembrane region" description="Helical" evidence="1">
    <location>
        <begin position="72"/>
        <end position="93"/>
    </location>
</feature>
<dbReference type="KEGG" id="cpb:Cphamn1_0992"/>
<evidence type="ECO:0000256" key="1">
    <source>
        <dbReference type="SAM" id="Phobius"/>
    </source>
</evidence>
<dbReference type="eggNOG" id="ENOG502ZU7A">
    <property type="taxonomic scope" value="Bacteria"/>
</dbReference>
<name>B3EQ03_CHLPB</name>